<feature type="transmembrane region" description="Helical" evidence="5">
    <location>
        <begin position="20"/>
        <end position="49"/>
    </location>
</feature>
<evidence type="ECO:0000313" key="6">
    <source>
        <dbReference type="EMBL" id="CAG9607764.1"/>
    </source>
</evidence>
<evidence type="ECO:0000256" key="2">
    <source>
        <dbReference type="ARBA" id="ARBA00022692"/>
    </source>
</evidence>
<dbReference type="Proteomes" id="UP000789845">
    <property type="component" value="Unassembled WGS sequence"/>
</dbReference>
<dbReference type="EMBL" id="CAKJTG010000007">
    <property type="protein sequence ID" value="CAG9607764.1"/>
    <property type="molecule type" value="Genomic_DNA"/>
</dbReference>
<gene>
    <name evidence="6" type="primary">ecfT_1</name>
    <name evidence="6" type="ORF">NEOCIP111885_01456</name>
</gene>
<organism evidence="6 7">
    <name type="scientific">Pseudoneobacillus rhizosphaerae</name>
    <dbReference type="NCBI Taxonomy" id="2880968"/>
    <lineage>
        <taxon>Bacteria</taxon>
        <taxon>Bacillati</taxon>
        <taxon>Bacillota</taxon>
        <taxon>Bacilli</taxon>
        <taxon>Bacillales</taxon>
        <taxon>Bacillaceae</taxon>
        <taxon>Pseudoneobacillus</taxon>
    </lineage>
</organism>
<feature type="transmembrane region" description="Helical" evidence="5">
    <location>
        <begin position="61"/>
        <end position="83"/>
    </location>
</feature>
<dbReference type="GO" id="GO:0005886">
    <property type="term" value="C:plasma membrane"/>
    <property type="evidence" value="ECO:0007669"/>
    <property type="project" value="TreeGrafter"/>
</dbReference>
<sequence>MLSIHEKNSFLKRLYPMTKIWASLGFIIGIFTFSNYYISSFIFVLALLVILKEKMLKEFKVLLIAAILLGISLFLIQGILSPANQTVVWNIIPGTGFTLYKEGLTTAADVYCRIVPLIAVLFLAIRTLNMTELGVALNKAGVSYRASFVLTSTFQIIPVLNKEMHQVMNAQKSRGLDTEGNLLNRMKAFIPIMVPLISNSIMKVQNQVVALESKGFNSNAKKTFYRDPLKTRVDSIIVACTTLFALSGVAYRVYLLVM</sequence>
<keyword evidence="4 5" id="KW-0472">Membrane</keyword>
<accession>A0A9C7G873</accession>
<name>A0A9C7G873_9BACI</name>
<dbReference type="RefSeq" id="WP_290369505.1">
    <property type="nucleotide sequence ID" value="NZ_CAKJTG010000007.1"/>
</dbReference>
<evidence type="ECO:0000256" key="4">
    <source>
        <dbReference type="ARBA" id="ARBA00023136"/>
    </source>
</evidence>
<feature type="transmembrane region" description="Helical" evidence="5">
    <location>
        <begin position="236"/>
        <end position="257"/>
    </location>
</feature>
<dbReference type="CDD" id="cd16914">
    <property type="entry name" value="EcfT"/>
    <property type="match status" value="1"/>
</dbReference>
<protein>
    <submittedName>
        <fullName evidence="6">Energy-coupling factor transporter transmembrane protein EcfT</fullName>
    </submittedName>
</protein>
<keyword evidence="2 5" id="KW-0812">Transmembrane</keyword>
<dbReference type="PANTHER" id="PTHR33514">
    <property type="entry name" value="PROTEIN ABCI12, CHLOROPLASTIC"/>
    <property type="match status" value="1"/>
</dbReference>
<dbReference type="PANTHER" id="PTHR33514:SF13">
    <property type="entry name" value="PROTEIN ABCI12, CHLOROPLASTIC"/>
    <property type="match status" value="1"/>
</dbReference>
<reference evidence="6" key="1">
    <citation type="submission" date="2021-10" db="EMBL/GenBank/DDBJ databases">
        <authorList>
            <person name="Criscuolo A."/>
        </authorList>
    </citation>
    <scope>NUCLEOTIDE SEQUENCE</scope>
    <source>
        <strain evidence="6">CIP111885</strain>
    </source>
</reference>
<evidence type="ECO:0000256" key="3">
    <source>
        <dbReference type="ARBA" id="ARBA00022989"/>
    </source>
</evidence>
<evidence type="ECO:0000256" key="5">
    <source>
        <dbReference type="SAM" id="Phobius"/>
    </source>
</evidence>
<evidence type="ECO:0000313" key="7">
    <source>
        <dbReference type="Proteomes" id="UP000789845"/>
    </source>
</evidence>
<feature type="transmembrane region" description="Helical" evidence="5">
    <location>
        <begin position="103"/>
        <end position="125"/>
    </location>
</feature>
<comment type="caution">
    <text evidence="6">The sequence shown here is derived from an EMBL/GenBank/DDBJ whole genome shotgun (WGS) entry which is preliminary data.</text>
</comment>
<keyword evidence="7" id="KW-1185">Reference proteome</keyword>
<proteinExistence type="predicted"/>
<dbReference type="InterPro" id="IPR003339">
    <property type="entry name" value="ABC/ECF_trnsptr_transmembrane"/>
</dbReference>
<evidence type="ECO:0000256" key="1">
    <source>
        <dbReference type="ARBA" id="ARBA00004141"/>
    </source>
</evidence>
<keyword evidence="3 5" id="KW-1133">Transmembrane helix</keyword>
<dbReference type="Pfam" id="PF02361">
    <property type="entry name" value="CbiQ"/>
    <property type="match status" value="1"/>
</dbReference>
<comment type="subcellular location">
    <subcellularLocation>
        <location evidence="1">Membrane</location>
        <topology evidence="1">Multi-pass membrane protein</topology>
    </subcellularLocation>
</comment>
<dbReference type="AlphaFoldDB" id="A0A9C7G873"/>